<dbReference type="SUPFAM" id="SSF54695">
    <property type="entry name" value="POZ domain"/>
    <property type="match status" value="1"/>
</dbReference>
<dbReference type="PROSITE" id="PS50097">
    <property type="entry name" value="BTB"/>
    <property type="match status" value="1"/>
</dbReference>
<accession>A0AAN6E5V2</accession>
<sequence length="282" mass="31881">MLSFSGSSNEGTALLPGQRYGESCWIMDDWAVPETHPNSHPGLCATISYEERRLAAYYFAEDPSGAGPSLTSKSSFLLKQTAMVKVIVGQWPESTWILHEALLTAASRFMAAALFWPFKEKEERTIRLPDMDKDMFEYFVQYLYKGQFNCLSSDEAVQLYVLADRLQAPTFRDEVFEKLITPSMITLSQLDYVMDNTIPGDRLRKQCLAWFSYRHASFYTGESRTELSLAEELFRKHNSEILASGPGVHPGLALRFNGSDFDTEEPSTSQDHPVRLLLGGMV</sequence>
<dbReference type="EMBL" id="MU404350">
    <property type="protein sequence ID" value="KAI1617747.1"/>
    <property type="molecule type" value="Genomic_DNA"/>
</dbReference>
<keyword evidence="3" id="KW-1185">Reference proteome</keyword>
<dbReference type="Proteomes" id="UP001203852">
    <property type="component" value="Unassembled WGS sequence"/>
</dbReference>
<dbReference type="PANTHER" id="PTHR47843:SF2">
    <property type="entry name" value="BTB DOMAIN-CONTAINING PROTEIN"/>
    <property type="match status" value="1"/>
</dbReference>
<dbReference type="InterPro" id="IPR011333">
    <property type="entry name" value="SKP1/BTB/POZ_sf"/>
</dbReference>
<reference evidence="2" key="1">
    <citation type="journal article" date="2022" name="bioRxiv">
        <title>Deciphering the potential niche of two novel black yeast fungi from a biological soil crust based on their genomes, phenotypes, and melanin regulation.</title>
        <authorList>
            <consortium name="DOE Joint Genome Institute"/>
            <person name="Carr E.C."/>
            <person name="Barton Q."/>
            <person name="Grambo S."/>
            <person name="Sullivan M."/>
            <person name="Renfro C.M."/>
            <person name="Kuo A."/>
            <person name="Pangilinan J."/>
            <person name="Lipzen A."/>
            <person name="Keymanesh K."/>
            <person name="Savage E."/>
            <person name="Barry K."/>
            <person name="Grigoriev I.V."/>
            <person name="Riekhof W.R."/>
            <person name="Harris S.S."/>
        </authorList>
    </citation>
    <scope>NUCLEOTIDE SEQUENCE</scope>
    <source>
        <strain evidence="2">JF 03-4F</strain>
    </source>
</reference>
<feature type="domain" description="BTB" evidence="1">
    <location>
        <begin position="82"/>
        <end position="152"/>
    </location>
</feature>
<proteinExistence type="predicted"/>
<evidence type="ECO:0000313" key="2">
    <source>
        <dbReference type="EMBL" id="KAI1617747.1"/>
    </source>
</evidence>
<dbReference type="Pfam" id="PF00651">
    <property type="entry name" value="BTB"/>
    <property type="match status" value="1"/>
</dbReference>
<organism evidence="2 3">
    <name type="scientific">Exophiala viscosa</name>
    <dbReference type="NCBI Taxonomy" id="2486360"/>
    <lineage>
        <taxon>Eukaryota</taxon>
        <taxon>Fungi</taxon>
        <taxon>Dikarya</taxon>
        <taxon>Ascomycota</taxon>
        <taxon>Pezizomycotina</taxon>
        <taxon>Eurotiomycetes</taxon>
        <taxon>Chaetothyriomycetidae</taxon>
        <taxon>Chaetothyriales</taxon>
        <taxon>Herpotrichiellaceae</taxon>
        <taxon>Exophiala</taxon>
    </lineage>
</organism>
<dbReference type="AlphaFoldDB" id="A0AAN6E5V2"/>
<gene>
    <name evidence="2" type="ORF">EDD36DRAFT_413461</name>
</gene>
<evidence type="ECO:0000259" key="1">
    <source>
        <dbReference type="PROSITE" id="PS50097"/>
    </source>
</evidence>
<dbReference type="SMART" id="SM00225">
    <property type="entry name" value="BTB"/>
    <property type="match status" value="1"/>
</dbReference>
<comment type="caution">
    <text evidence="2">The sequence shown here is derived from an EMBL/GenBank/DDBJ whole genome shotgun (WGS) entry which is preliminary data.</text>
</comment>
<name>A0AAN6E5V2_9EURO</name>
<dbReference type="Gene3D" id="3.30.710.10">
    <property type="entry name" value="Potassium Channel Kv1.1, Chain A"/>
    <property type="match status" value="1"/>
</dbReference>
<dbReference type="PANTHER" id="PTHR47843">
    <property type="entry name" value="BTB DOMAIN-CONTAINING PROTEIN-RELATED"/>
    <property type="match status" value="1"/>
</dbReference>
<dbReference type="InterPro" id="IPR000210">
    <property type="entry name" value="BTB/POZ_dom"/>
</dbReference>
<evidence type="ECO:0000313" key="3">
    <source>
        <dbReference type="Proteomes" id="UP001203852"/>
    </source>
</evidence>
<protein>
    <recommendedName>
        <fullName evidence="1">BTB domain-containing protein</fullName>
    </recommendedName>
</protein>